<reference evidence="10" key="1">
    <citation type="journal article" date="2017" name="Nat. Microbiol.">
        <title>Global analysis of biosynthetic gene clusters reveals vast potential of secondary metabolite production in Penicillium species.</title>
        <authorList>
            <person name="Nielsen J.C."/>
            <person name="Grijseels S."/>
            <person name="Prigent S."/>
            <person name="Ji B."/>
            <person name="Dainat J."/>
            <person name="Nielsen K.F."/>
            <person name="Frisvad J.C."/>
            <person name="Workman M."/>
            <person name="Nielsen J."/>
        </authorList>
    </citation>
    <scope>NUCLEOTIDE SEQUENCE [LARGE SCALE GENOMIC DNA]</scope>
    <source>
        <strain evidence="10">IBT 29525</strain>
    </source>
</reference>
<keyword evidence="10" id="KW-1185">Reference proteome</keyword>
<organism evidence="9 10">
    <name type="scientific">Penicillium solitum</name>
    <dbReference type="NCBI Taxonomy" id="60172"/>
    <lineage>
        <taxon>Eukaryota</taxon>
        <taxon>Fungi</taxon>
        <taxon>Dikarya</taxon>
        <taxon>Ascomycota</taxon>
        <taxon>Pezizomycotina</taxon>
        <taxon>Eurotiomycetes</taxon>
        <taxon>Eurotiomycetidae</taxon>
        <taxon>Eurotiales</taxon>
        <taxon>Aspergillaceae</taxon>
        <taxon>Penicillium</taxon>
    </lineage>
</organism>
<gene>
    <name evidence="9" type="ORF">PENSOL_c021G09643</name>
</gene>
<dbReference type="EMBL" id="MDYO01000021">
    <property type="protein sequence ID" value="OQD95227.1"/>
    <property type="molecule type" value="Genomic_DNA"/>
</dbReference>
<accession>A0A1V6R1S9</accession>
<dbReference type="InterPro" id="IPR006330">
    <property type="entry name" value="Ado/ade_deaminase"/>
</dbReference>
<dbReference type="GO" id="GO:0046103">
    <property type="term" value="P:inosine biosynthetic process"/>
    <property type="evidence" value="ECO:0007669"/>
    <property type="project" value="TreeGrafter"/>
</dbReference>
<dbReference type="PANTHER" id="PTHR11409:SF42">
    <property type="entry name" value="ADENOSINE DEAMINASE-LIKE PROTEIN"/>
    <property type="match status" value="1"/>
</dbReference>
<evidence type="ECO:0000256" key="3">
    <source>
        <dbReference type="ARBA" id="ARBA00022723"/>
    </source>
</evidence>
<evidence type="ECO:0000256" key="2">
    <source>
        <dbReference type="ARBA" id="ARBA00006676"/>
    </source>
</evidence>
<dbReference type="SUPFAM" id="SSF51556">
    <property type="entry name" value="Metallo-dependent hydrolases"/>
    <property type="match status" value="1"/>
</dbReference>
<evidence type="ECO:0000259" key="8">
    <source>
        <dbReference type="Pfam" id="PF00962"/>
    </source>
</evidence>
<dbReference type="InterPro" id="IPR032466">
    <property type="entry name" value="Metal_Hydrolase"/>
</dbReference>
<keyword evidence="3" id="KW-0479">Metal-binding</keyword>
<dbReference type="GO" id="GO:0009117">
    <property type="term" value="P:nucleotide metabolic process"/>
    <property type="evidence" value="ECO:0007669"/>
    <property type="project" value="UniProtKB-KW"/>
</dbReference>
<dbReference type="GO" id="GO:0004000">
    <property type="term" value="F:adenosine deaminase activity"/>
    <property type="evidence" value="ECO:0007669"/>
    <property type="project" value="TreeGrafter"/>
</dbReference>
<keyword evidence="5" id="KW-0862">Zinc</keyword>
<dbReference type="InterPro" id="IPR001365">
    <property type="entry name" value="A_deaminase_dom"/>
</dbReference>
<sequence length="268" mass="29502">MPPGKVDYTLETFFSTFSKLTYQLCNDLDSLVYATNSVLEDFLGDGVVYLELRTIPRASPGITQEQYINSVLDTTEKFRSKTKRMSVFLILAIDRGSMTAAEADEIVNLAIENKSRGVVGVDICGNPTKGDVSIYKEPFAKAKANGLGITLHFAVTTASASASELSTLLSFQPDRLGHVIHVPDEIKKEIARRKLSLELCISCNTDDVGFFCSPVSNEYLLAAQHFGLSRTDLLDMCIKSAEAIFVSEYHKGRIQGMLEVFATRFDSA</sequence>
<dbReference type="Pfam" id="PF00962">
    <property type="entry name" value="A_deaminase"/>
    <property type="match status" value="1"/>
</dbReference>
<evidence type="ECO:0000313" key="10">
    <source>
        <dbReference type="Proteomes" id="UP000191612"/>
    </source>
</evidence>
<protein>
    <recommendedName>
        <fullName evidence="8">Adenosine deaminase domain-containing protein</fullName>
    </recommendedName>
</protein>
<keyword evidence="4" id="KW-0378">Hydrolase</keyword>
<dbReference type="GO" id="GO:0046872">
    <property type="term" value="F:metal ion binding"/>
    <property type="evidence" value="ECO:0007669"/>
    <property type="project" value="UniProtKB-KW"/>
</dbReference>
<comment type="cofactor">
    <cofactor evidence="1">
        <name>Zn(2+)</name>
        <dbReference type="ChEBI" id="CHEBI:29105"/>
    </cofactor>
</comment>
<comment type="catalytic activity">
    <reaction evidence="7">
        <text>N(6)-methyl-AMP + H2O + H(+) = IMP + methylamine</text>
        <dbReference type="Rhea" id="RHEA:16001"/>
        <dbReference type="ChEBI" id="CHEBI:15377"/>
        <dbReference type="ChEBI" id="CHEBI:15378"/>
        <dbReference type="ChEBI" id="CHEBI:58053"/>
        <dbReference type="ChEBI" id="CHEBI:59338"/>
        <dbReference type="ChEBI" id="CHEBI:144842"/>
    </reaction>
    <physiologicalReaction direction="left-to-right" evidence="7">
        <dbReference type="Rhea" id="RHEA:16002"/>
    </physiologicalReaction>
</comment>
<evidence type="ECO:0000256" key="4">
    <source>
        <dbReference type="ARBA" id="ARBA00022801"/>
    </source>
</evidence>
<evidence type="ECO:0000256" key="1">
    <source>
        <dbReference type="ARBA" id="ARBA00001947"/>
    </source>
</evidence>
<dbReference type="AlphaFoldDB" id="A0A1V6R1S9"/>
<dbReference type="Gene3D" id="3.20.20.140">
    <property type="entry name" value="Metal-dependent hydrolases"/>
    <property type="match status" value="1"/>
</dbReference>
<comment type="caution">
    <text evidence="9">The sequence shown here is derived from an EMBL/GenBank/DDBJ whole genome shotgun (WGS) entry which is preliminary data.</text>
</comment>
<feature type="domain" description="Adenosine deaminase" evidence="8">
    <location>
        <begin position="10"/>
        <end position="204"/>
    </location>
</feature>
<evidence type="ECO:0000256" key="7">
    <source>
        <dbReference type="ARBA" id="ARBA00048787"/>
    </source>
</evidence>
<keyword evidence="6" id="KW-0546">Nucleotide metabolism</keyword>
<evidence type="ECO:0000313" key="9">
    <source>
        <dbReference type="EMBL" id="OQD95227.1"/>
    </source>
</evidence>
<dbReference type="GO" id="GO:0006154">
    <property type="term" value="P:adenosine catabolic process"/>
    <property type="evidence" value="ECO:0007669"/>
    <property type="project" value="TreeGrafter"/>
</dbReference>
<proteinExistence type="inferred from homology"/>
<evidence type="ECO:0000256" key="6">
    <source>
        <dbReference type="ARBA" id="ARBA00023080"/>
    </source>
</evidence>
<dbReference type="Proteomes" id="UP000191612">
    <property type="component" value="Unassembled WGS sequence"/>
</dbReference>
<evidence type="ECO:0000256" key="5">
    <source>
        <dbReference type="ARBA" id="ARBA00022833"/>
    </source>
</evidence>
<name>A0A1V6R1S9_9EURO</name>
<dbReference type="STRING" id="60172.A0A1V6R1S9"/>
<comment type="similarity">
    <text evidence="2">Belongs to the metallo-dependent hydrolases superfamily. Adenosine and AMP deaminases family.</text>
</comment>
<dbReference type="PANTHER" id="PTHR11409">
    <property type="entry name" value="ADENOSINE DEAMINASE"/>
    <property type="match status" value="1"/>
</dbReference>